<dbReference type="PRINTS" id="PR00776">
    <property type="entry name" value="HEMOGLOBNASE"/>
</dbReference>
<gene>
    <name evidence="11" type="ORF">WJX81_000515</name>
</gene>
<dbReference type="InterPro" id="IPR046427">
    <property type="entry name" value="Legumain_prodom_sf"/>
</dbReference>
<dbReference type="Pfam" id="PF01650">
    <property type="entry name" value="Peptidase_C13"/>
    <property type="match status" value="1"/>
</dbReference>
<dbReference type="EC" id="3.4.22.34" evidence="3"/>
<evidence type="ECO:0000313" key="12">
    <source>
        <dbReference type="Proteomes" id="UP001445335"/>
    </source>
</evidence>
<dbReference type="GO" id="GO:0051603">
    <property type="term" value="P:proteolysis involved in protein catabolic process"/>
    <property type="evidence" value="ECO:0007669"/>
    <property type="project" value="InterPro"/>
</dbReference>
<dbReference type="FunFam" id="3.40.50.1460:FF:000006">
    <property type="entry name" value="Legumain"/>
    <property type="match status" value="1"/>
</dbReference>
<dbReference type="InterPro" id="IPR043577">
    <property type="entry name" value="AE"/>
</dbReference>
<reference evidence="11 12" key="1">
    <citation type="journal article" date="2024" name="Nat. Commun.">
        <title>Phylogenomics reveals the evolutionary origins of lichenization in chlorophyte algae.</title>
        <authorList>
            <person name="Puginier C."/>
            <person name="Libourel C."/>
            <person name="Otte J."/>
            <person name="Skaloud P."/>
            <person name="Haon M."/>
            <person name="Grisel S."/>
            <person name="Petersen M."/>
            <person name="Berrin J.G."/>
            <person name="Delaux P.M."/>
            <person name="Dal Grande F."/>
            <person name="Keller J."/>
        </authorList>
    </citation>
    <scope>NUCLEOTIDE SEQUENCE [LARGE SCALE GENOMIC DNA]</scope>
    <source>
        <strain evidence="11 12">SAG 245.80</strain>
    </source>
</reference>
<keyword evidence="4" id="KW-0645">Protease</keyword>
<dbReference type="InterPro" id="IPR001096">
    <property type="entry name" value="Peptidase_C13"/>
</dbReference>
<dbReference type="PANTHER" id="PTHR12000:SF42">
    <property type="entry name" value="LEGUMAIN"/>
    <property type="match status" value="1"/>
</dbReference>
<dbReference type="Gene3D" id="1.10.132.130">
    <property type="match status" value="1"/>
</dbReference>
<keyword evidence="12" id="KW-1185">Reference proteome</keyword>
<evidence type="ECO:0000256" key="5">
    <source>
        <dbReference type="ARBA" id="ARBA00022729"/>
    </source>
</evidence>
<dbReference type="EMBL" id="JALJOU010000006">
    <property type="protein sequence ID" value="KAK9843400.1"/>
    <property type="molecule type" value="Genomic_DNA"/>
</dbReference>
<keyword evidence="5 9" id="KW-0732">Signal</keyword>
<dbReference type="GO" id="GO:0006624">
    <property type="term" value="P:vacuolar protein processing"/>
    <property type="evidence" value="ECO:0007669"/>
    <property type="project" value="TreeGrafter"/>
</dbReference>
<comment type="caution">
    <text evidence="11">The sequence shown here is derived from an EMBL/GenBank/DDBJ whole genome shotgun (WGS) entry which is preliminary data.</text>
</comment>
<name>A0AAW1SBA8_9CHLO</name>
<comment type="similarity">
    <text evidence="2">Belongs to the peptidase C13 family.</text>
</comment>
<dbReference type="PANTHER" id="PTHR12000">
    <property type="entry name" value="HEMOGLOBINASE FAMILY MEMBER"/>
    <property type="match status" value="1"/>
</dbReference>
<keyword evidence="7" id="KW-0788">Thiol protease</keyword>
<feature type="active site" description="Nucleophile" evidence="8">
    <location>
        <position position="204"/>
    </location>
</feature>
<dbReference type="Proteomes" id="UP001445335">
    <property type="component" value="Unassembled WGS sequence"/>
</dbReference>
<evidence type="ECO:0000256" key="9">
    <source>
        <dbReference type="SAM" id="SignalP"/>
    </source>
</evidence>
<evidence type="ECO:0000256" key="8">
    <source>
        <dbReference type="PIRSR" id="PIRSR019663-1"/>
    </source>
</evidence>
<proteinExistence type="inferred from homology"/>
<sequence length="510" mass="53766">MAARGSALAGFIAVSCLVAATAAARPAFLTLPGERPDDFKGDIWALLIAGSAGWGNYRHQADVLHAYQVLRHGGVKEDNIVVMVQDDLIDNPFNPHPGKIFNRPGGSNVAAGVKPDYTGAAVNSKTFLSVLQGEQTYTAIGSSGKTIKSGPEDRVFVYFADHGAPGILGMPNGAFLYADELLGALANKSAANGFRDMVLYIEACESGSIFEGMLDDSMDIYATTASNAYESSWGTYCPGMDRPPPPEFTTCLGDLYSVAFLENSERYDLREESLDKQYQRVRRRTSNNGTYAMGSHVMQYGSLTIDAEPVADYLGAANTGDGSAENGLLGATDGEDEPVMGALPQREADLLPLWLAVQRAAPGAPRAAARAELAAVLDTRRAVDEAARGTMAALLSQPAVLAALQAKYAYVNLLLPAAALQDSNAAAEVAAPVVEQFVSAPLPRAAGLPLVDDWSCLRAMVGAWEAGCGKLDQYGMQYTRLFANLCNAGIGAQDMATAAARTCRASALAA</sequence>
<dbReference type="PIRSF" id="PIRSF500139">
    <property type="entry name" value="AE"/>
    <property type="match status" value="1"/>
</dbReference>
<dbReference type="PIRSF" id="PIRSF019663">
    <property type="entry name" value="Legumain"/>
    <property type="match status" value="1"/>
</dbReference>
<evidence type="ECO:0000259" key="10">
    <source>
        <dbReference type="Pfam" id="PF20985"/>
    </source>
</evidence>
<protein>
    <recommendedName>
        <fullName evidence="3">legumain</fullName>
        <ecNumber evidence="3">3.4.22.34</ecNumber>
    </recommendedName>
</protein>
<feature type="active site" evidence="8">
    <location>
        <position position="162"/>
    </location>
</feature>
<dbReference type="InterPro" id="IPR048501">
    <property type="entry name" value="Legum_prodom"/>
</dbReference>
<dbReference type="Pfam" id="PF20985">
    <property type="entry name" value="Legum_prodom"/>
    <property type="match status" value="1"/>
</dbReference>
<evidence type="ECO:0000313" key="11">
    <source>
        <dbReference type="EMBL" id="KAK9843400.1"/>
    </source>
</evidence>
<dbReference type="GO" id="GO:0004197">
    <property type="term" value="F:cysteine-type endopeptidase activity"/>
    <property type="evidence" value="ECO:0007669"/>
    <property type="project" value="UniProtKB-EC"/>
</dbReference>
<feature type="chain" id="PRO_5044013546" description="legumain" evidence="9">
    <location>
        <begin position="24"/>
        <end position="510"/>
    </location>
</feature>
<dbReference type="GO" id="GO:0005773">
    <property type="term" value="C:vacuole"/>
    <property type="evidence" value="ECO:0007669"/>
    <property type="project" value="GOC"/>
</dbReference>
<feature type="signal peptide" evidence="9">
    <location>
        <begin position="1"/>
        <end position="23"/>
    </location>
</feature>
<evidence type="ECO:0000256" key="1">
    <source>
        <dbReference type="ARBA" id="ARBA00000810"/>
    </source>
</evidence>
<dbReference type="Gene3D" id="3.40.50.1460">
    <property type="match status" value="1"/>
</dbReference>
<accession>A0AAW1SBA8</accession>
<keyword evidence="6" id="KW-0378">Hydrolase</keyword>
<evidence type="ECO:0000256" key="4">
    <source>
        <dbReference type="ARBA" id="ARBA00022670"/>
    </source>
</evidence>
<dbReference type="PROSITE" id="PS51257">
    <property type="entry name" value="PROKAR_LIPOPROTEIN"/>
    <property type="match status" value="1"/>
</dbReference>
<evidence type="ECO:0000256" key="2">
    <source>
        <dbReference type="ARBA" id="ARBA00009941"/>
    </source>
</evidence>
<evidence type="ECO:0000256" key="3">
    <source>
        <dbReference type="ARBA" id="ARBA00012628"/>
    </source>
</evidence>
<evidence type="ECO:0000256" key="7">
    <source>
        <dbReference type="ARBA" id="ARBA00022807"/>
    </source>
</evidence>
<comment type="catalytic activity">
    <reaction evidence="1">
        <text>Hydrolysis of proteins and small molecule substrates at -Asn-|-Xaa- bonds.</text>
        <dbReference type="EC" id="3.4.22.34"/>
    </reaction>
</comment>
<organism evidence="11 12">
    <name type="scientific">Elliptochloris bilobata</name>
    <dbReference type="NCBI Taxonomy" id="381761"/>
    <lineage>
        <taxon>Eukaryota</taxon>
        <taxon>Viridiplantae</taxon>
        <taxon>Chlorophyta</taxon>
        <taxon>core chlorophytes</taxon>
        <taxon>Trebouxiophyceae</taxon>
        <taxon>Trebouxiophyceae incertae sedis</taxon>
        <taxon>Elliptochloris clade</taxon>
        <taxon>Elliptochloris</taxon>
    </lineage>
</organism>
<evidence type="ECO:0000256" key="6">
    <source>
        <dbReference type="ARBA" id="ARBA00022801"/>
    </source>
</evidence>
<dbReference type="AlphaFoldDB" id="A0AAW1SBA8"/>
<feature type="domain" description="Legumain prodomain" evidence="10">
    <location>
        <begin position="444"/>
        <end position="503"/>
    </location>
</feature>